<evidence type="ECO:0000256" key="3">
    <source>
        <dbReference type="ARBA" id="ARBA00022840"/>
    </source>
</evidence>
<keyword evidence="5" id="KW-0460">Magnesium</keyword>
<organism evidence="6 7">
    <name type="scientific">Christiangramia crocea</name>
    <dbReference type="NCBI Taxonomy" id="2904124"/>
    <lineage>
        <taxon>Bacteria</taxon>
        <taxon>Pseudomonadati</taxon>
        <taxon>Bacteroidota</taxon>
        <taxon>Flavobacteriia</taxon>
        <taxon>Flavobacteriales</taxon>
        <taxon>Flavobacteriaceae</taxon>
        <taxon>Christiangramia</taxon>
    </lineage>
</organism>
<dbReference type="GO" id="GO:0009396">
    <property type="term" value="P:folic acid-containing compound biosynthetic process"/>
    <property type="evidence" value="ECO:0007669"/>
    <property type="project" value="TreeGrafter"/>
</dbReference>
<dbReference type="GO" id="GO:0035999">
    <property type="term" value="P:tetrahydrofolate interconversion"/>
    <property type="evidence" value="ECO:0007669"/>
    <property type="project" value="TreeGrafter"/>
</dbReference>
<dbReference type="SUPFAM" id="SSF100950">
    <property type="entry name" value="NagB/RpiA/CoA transferase-like"/>
    <property type="match status" value="1"/>
</dbReference>
<proteinExistence type="inferred from homology"/>
<dbReference type="Gene3D" id="3.40.50.10420">
    <property type="entry name" value="NagB/RpiA/CoA transferase-like"/>
    <property type="match status" value="1"/>
</dbReference>
<comment type="catalytic activity">
    <reaction evidence="5">
        <text>(6S)-5-formyl-5,6,7,8-tetrahydrofolate + ATP = (6R)-5,10-methenyltetrahydrofolate + ADP + phosphate</text>
        <dbReference type="Rhea" id="RHEA:10488"/>
        <dbReference type="ChEBI" id="CHEBI:30616"/>
        <dbReference type="ChEBI" id="CHEBI:43474"/>
        <dbReference type="ChEBI" id="CHEBI:57455"/>
        <dbReference type="ChEBI" id="CHEBI:57457"/>
        <dbReference type="ChEBI" id="CHEBI:456216"/>
        <dbReference type="EC" id="6.3.3.2"/>
    </reaction>
</comment>
<dbReference type="InterPro" id="IPR002698">
    <property type="entry name" value="FTHF_cligase"/>
</dbReference>
<accession>A0A9X1UW71</accession>
<dbReference type="PANTHER" id="PTHR23407">
    <property type="entry name" value="ATPASE INHIBITOR/5-FORMYLTETRAHYDROFOLATE CYCLO-LIGASE"/>
    <property type="match status" value="1"/>
</dbReference>
<keyword evidence="6" id="KW-0436">Ligase</keyword>
<comment type="similarity">
    <text evidence="1 5">Belongs to the 5-formyltetrahydrofolate cyclo-ligase family.</text>
</comment>
<keyword evidence="7" id="KW-1185">Reference proteome</keyword>
<name>A0A9X1UW71_9FLAO</name>
<keyword evidence="3 4" id="KW-0067">ATP-binding</keyword>
<dbReference type="InterPro" id="IPR024185">
    <property type="entry name" value="FTHF_cligase-like_sf"/>
</dbReference>
<reference evidence="6" key="1">
    <citation type="submission" date="2021-12" db="EMBL/GenBank/DDBJ databases">
        <title>Description of Gramella crocea sp. nov., a new bacterium isolated from activated sludge.</title>
        <authorList>
            <person name="Zhang X."/>
        </authorList>
    </citation>
    <scope>NUCLEOTIDE SEQUENCE</scope>
    <source>
        <strain evidence="6">YB25</strain>
    </source>
</reference>
<dbReference type="RefSeq" id="WP_240097418.1">
    <property type="nucleotide sequence ID" value="NZ_JAJSON010000016.1"/>
</dbReference>
<evidence type="ECO:0000313" key="7">
    <source>
        <dbReference type="Proteomes" id="UP001139344"/>
    </source>
</evidence>
<dbReference type="AlphaFoldDB" id="A0A9X1UW71"/>
<dbReference type="GO" id="GO:0046872">
    <property type="term" value="F:metal ion binding"/>
    <property type="evidence" value="ECO:0007669"/>
    <property type="project" value="UniProtKB-KW"/>
</dbReference>
<dbReference type="InterPro" id="IPR037171">
    <property type="entry name" value="NagB/RpiA_transferase-like"/>
</dbReference>
<dbReference type="Pfam" id="PF01812">
    <property type="entry name" value="5-FTHF_cyc-lig"/>
    <property type="match status" value="1"/>
</dbReference>
<comment type="caution">
    <text evidence="6">The sequence shown here is derived from an EMBL/GenBank/DDBJ whole genome shotgun (WGS) entry which is preliminary data.</text>
</comment>
<feature type="binding site" evidence="4">
    <location>
        <begin position="132"/>
        <end position="140"/>
    </location>
    <ligand>
        <name>ATP</name>
        <dbReference type="ChEBI" id="CHEBI:30616"/>
    </ligand>
</feature>
<dbReference type="PIRSF" id="PIRSF006806">
    <property type="entry name" value="FTHF_cligase"/>
    <property type="match status" value="1"/>
</dbReference>
<keyword evidence="2 4" id="KW-0547">Nucleotide-binding</keyword>
<gene>
    <name evidence="6" type="ORF">LU635_06585</name>
</gene>
<dbReference type="Proteomes" id="UP001139344">
    <property type="component" value="Unassembled WGS sequence"/>
</dbReference>
<dbReference type="EC" id="6.3.3.2" evidence="5"/>
<dbReference type="EMBL" id="JAJSON010000016">
    <property type="protein sequence ID" value="MCG9971301.1"/>
    <property type="molecule type" value="Genomic_DNA"/>
</dbReference>
<feature type="binding site" evidence="4">
    <location>
        <position position="50"/>
    </location>
    <ligand>
        <name>substrate</name>
    </ligand>
</feature>
<keyword evidence="5" id="KW-0479">Metal-binding</keyword>
<dbReference type="NCBIfam" id="TIGR02727">
    <property type="entry name" value="MTHFS_bact"/>
    <property type="match status" value="1"/>
</dbReference>
<evidence type="ECO:0000313" key="6">
    <source>
        <dbReference type="EMBL" id="MCG9971301.1"/>
    </source>
</evidence>
<dbReference type="GO" id="GO:0005524">
    <property type="term" value="F:ATP binding"/>
    <property type="evidence" value="ECO:0007669"/>
    <property type="project" value="UniProtKB-KW"/>
</dbReference>
<evidence type="ECO:0000256" key="4">
    <source>
        <dbReference type="PIRSR" id="PIRSR006806-1"/>
    </source>
</evidence>
<dbReference type="GO" id="GO:0030272">
    <property type="term" value="F:5-formyltetrahydrofolate cyclo-ligase activity"/>
    <property type="evidence" value="ECO:0007669"/>
    <property type="project" value="UniProtKB-EC"/>
</dbReference>
<dbReference type="PANTHER" id="PTHR23407:SF1">
    <property type="entry name" value="5-FORMYLTETRAHYDROFOLATE CYCLO-LIGASE"/>
    <property type="match status" value="1"/>
</dbReference>
<protein>
    <recommendedName>
        <fullName evidence="5">5-formyltetrahydrofolate cyclo-ligase</fullName>
        <ecNumber evidence="5">6.3.3.2</ecNumber>
    </recommendedName>
</protein>
<comment type="cofactor">
    <cofactor evidence="5">
        <name>Mg(2+)</name>
        <dbReference type="ChEBI" id="CHEBI:18420"/>
    </cofactor>
</comment>
<evidence type="ECO:0000256" key="5">
    <source>
        <dbReference type="RuleBase" id="RU361279"/>
    </source>
</evidence>
<evidence type="ECO:0000256" key="1">
    <source>
        <dbReference type="ARBA" id="ARBA00010638"/>
    </source>
</evidence>
<feature type="binding site" evidence="4">
    <location>
        <position position="55"/>
    </location>
    <ligand>
        <name>substrate</name>
    </ligand>
</feature>
<evidence type="ECO:0000256" key="2">
    <source>
        <dbReference type="ARBA" id="ARBA00022741"/>
    </source>
</evidence>
<feature type="binding site" evidence="4">
    <location>
        <begin position="3"/>
        <end position="7"/>
    </location>
    <ligand>
        <name>ATP</name>
        <dbReference type="ChEBI" id="CHEBI:30616"/>
    </ligand>
</feature>
<sequence length="189" mass="22212">MQKSEIRKKYKRLRTELSEEDIERMSLEIANKSLELPVWDYRFYHIFLSIAEQKEVDTEYLLHILQGKDKEVVIPRADNKTGNLVNYLLTDQTVIKKSRWNIPEPLEGIEISTEKLEVVFIPLLAFDKKGHRVGYGKGFYDRFLAGCRPDLVKIGLSFFEPVEEIKEILSSDVPLNYCVTPEKIYEFRH</sequence>